<accession>A0A4C1THP7</accession>
<organism evidence="1 2">
    <name type="scientific">Eumeta variegata</name>
    <name type="common">Bagworm moth</name>
    <name type="synonym">Eumeta japonica</name>
    <dbReference type="NCBI Taxonomy" id="151549"/>
    <lineage>
        <taxon>Eukaryota</taxon>
        <taxon>Metazoa</taxon>
        <taxon>Ecdysozoa</taxon>
        <taxon>Arthropoda</taxon>
        <taxon>Hexapoda</taxon>
        <taxon>Insecta</taxon>
        <taxon>Pterygota</taxon>
        <taxon>Neoptera</taxon>
        <taxon>Endopterygota</taxon>
        <taxon>Lepidoptera</taxon>
        <taxon>Glossata</taxon>
        <taxon>Ditrysia</taxon>
        <taxon>Tineoidea</taxon>
        <taxon>Psychidae</taxon>
        <taxon>Oiketicinae</taxon>
        <taxon>Eumeta</taxon>
    </lineage>
</organism>
<evidence type="ECO:0000313" key="2">
    <source>
        <dbReference type="Proteomes" id="UP000299102"/>
    </source>
</evidence>
<keyword evidence="2" id="KW-1185">Reference proteome</keyword>
<evidence type="ECO:0008006" key="3">
    <source>
        <dbReference type="Google" id="ProtNLM"/>
    </source>
</evidence>
<proteinExistence type="predicted"/>
<protein>
    <recommendedName>
        <fullName evidence="3">(+)RNA virus helicase C-terminal domain-containing protein</fullName>
    </recommendedName>
</protein>
<dbReference type="Proteomes" id="UP000299102">
    <property type="component" value="Unassembled WGS sequence"/>
</dbReference>
<reference evidence="1 2" key="1">
    <citation type="journal article" date="2019" name="Commun. Biol.">
        <title>The bagworm genome reveals a unique fibroin gene that provides high tensile strength.</title>
        <authorList>
            <person name="Kono N."/>
            <person name="Nakamura H."/>
            <person name="Ohtoshi R."/>
            <person name="Tomita M."/>
            <person name="Numata K."/>
            <person name="Arakawa K."/>
        </authorList>
    </citation>
    <scope>NUCLEOTIDE SEQUENCE [LARGE SCALE GENOMIC DNA]</scope>
</reference>
<dbReference type="AlphaFoldDB" id="A0A4C1THP7"/>
<sequence>MVKTFTKRKASCEARKDWVVSDITWVNGIPGCDKTTWVVKHFESGTALHLRELYKMDVACAISNKVYSGIYSSMTLIWSLGLKRYSDTNIPNTLHIIYTQVEKEFLIDSPGIWKRRRDKCPDYPQSTGLTSERTVIVWIASKHKLHESVSHAVVAITRHTVSCVYRTDNGEDAIGRFIKRAVTASENKIKDHQRTKNGHLK</sequence>
<dbReference type="Gene3D" id="3.40.50.300">
    <property type="entry name" value="P-loop containing nucleotide triphosphate hydrolases"/>
    <property type="match status" value="1"/>
</dbReference>
<name>A0A4C1THP7_EUMVA</name>
<dbReference type="InterPro" id="IPR027417">
    <property type="entry name" value="P-loop_NTPase"/>
</dbReference>
<comment type="caution">
    <text evidence="1">The sequence shown here is derived from an EMBL/GenBank/DDBJ whole genome shotgun (WGS) entry which is preliminary data.</text>
</comment>
<gene>
    <name evidence="1" type="ORF">EVAR_71988_1</name>
</gene>
<dbReference type="EMBL" id="BGZK01005365">
    <property type="protein sequence ID" value="GBP13716.1"/>
    <property type="molecule type" value="Genomic_DNA"/>
</dbReference>
<dbReference type="OrthoDB" id="9995375at2759"/>
<evidence type="ECO:0000313" key="1">
    <source>
        <dbReference type="EMBL" id="GBP13716.1"/>
    </source>
</evidence>